<gene>
    <name evidence="1" type="ORF">FPZ49_32710</name>
</gene>
<dbReference type="Proteomes" id="UP000317036">
    <property type="component" value="Unassembled WGS sequence"/>
</dbReference>
<dbReference type="RefSeq" id="WP_144854492.1">
    <property type="nucleotide sequence ID" value="NZ_VNJI01000072.1"/>
</dbReference>
<evidence type="ECO:0000313" key="2">
    <source>
        <dbReference type="Proteomes" id="UP000317036"/>
    </source>
</evidence>
<protein>
    <submittedName>
        <fullName evidence="1">Uncharacterized protein</fullName>
    </submittedName>
</protein>
<organism evidence="1 2">
    <name type="scientific">Paenibacillus cremeus</name>
    <dbReference type="NCBI Taxonomy" id="2163881"/>
    <lineage>
        <taxon>Bacteria</taxon>
        <taxon>Bacillati</taxon>
        <taxon>Bacillota</taxon>
        <taxon>Bacilli</taxon>
        <taxon>Bacillales</taxon>
        <taxon>Paenibacillaceae</taxon>
        <taxon>Paenibacillus</taxon>
    </lineage>
</organism>
<reference evidence="1 2" key="1">
    <citation type="submission" date="2019-07" db="EMBL/GenBank/DDBJ databases">
        <authorList>
            <person name="Kim J."/>
        </authorList>
    </citation>
    <scope>NUCLEOTIDE SEQUENCE [LARGE SCALE GENOMIC DNA]</scope>
    <source>
        <strain evidence="1 2">JC52</strain>
    </source>
</reference>
<comment type="caution">
    <text evidence="1">The sequence shown here is derived from an EMBL/GenBank/DDBJ whole genome shotgun (WGS) entry which is preliminary data.</text>
</comment>
<evidence type="ECO:0000313" key="1">
    <source>
        <dbReference type="EMBL" id="TVY01017.1"/>
    </source>
</evidence>
<keyword evidence="2" id="KW-1185">Reference proteome</keyword>
<accession>A0A559JMB4</accession>
<proteinExistence type="predicted"/>
<name>A0A559JMB4_9BACL</name>
<dbReference type="OrthoDB" id="2663957at2"/>
<dbReference type="AlphaFoldDB" id="A0A559JMB4"/>
<sequence length="63" mass="7325">MGKRVITDHDFEKAYLRQKTVRVNHRFAVEVPFIGGLEGFNPIFVTVGGRRFLRDDCEFAVIR</sequence>
<dbReference type="EMBL" id="VNJI01000072">
    <property type="protein sequence ID" value="TVY01017.1"/>
    <property type="molecule type" value="Genomic_DNA"/>
</dbReference>